<dbReference type="STRING" id="87541.AWM71_04265"/>
<reference evidence="1 3" key="1">
    <citation type="submission" date="2016-01" db="EMBL/GenBank/DDBJ databases">
        <authorList>
            <person name="Oliw E.H."/>
        </authorList>
    </citation>
    <scope>NUCLEOTIDE SEQUENCE [LARGE SCALE GENOMIC DNA]</scope>
    <source>
        <strain evidence="1 3">KA00635</strain>
    </source>
</reference>
<dbReference type="Proteomes" id="UP000070422">
    <property type="component" value="Unassembled WGS sequence"/>
</dbReference>
<evidence type="ECO:0000313" key="4">
    <source>
        <dbReference type="Proteomes" id="UP000234775"/>
    </source>
</evidence>
<reference evidence="2 4" key="2">
    <citation type="submission" date="2017-12" db="EMBL/GenBank/DDBJ databases">
        <title>Phylogenetic diversity of female urinary microbiome.</title>
        <authorList>
            <person name="Thomas-White K."/>
            <person name="Wolfe A.J."/>
        </authorList>
    </citation>
    <scope>NUCLEOTIDE SEQUENCE [LARGE SCALE GENOMIC DNA]</scope>
    <source>
        <strain evidence="2 4">UMB0844</strain>
    </source>
</reference>
<evidence type="ECO:0000313" key="1">
    <source>
        <dbReference type="EMBL" id="KXB38249.1"/>
    </source>
</evidence>
<evidence type="ECO:0000313" key="3">
    <source>
        <dbReference type="Proteomes" id="UP000070422"/>
    </source>
</evidence>
<organism evidence="1 3">
    <name type="scientific">Aerococcus christensenii</name>
    <dbReference type="NCBI Taxonomy" id="87541"/>
    <lineage>
        <taxon>Bacteria</taxon>
        <taxon>Bacillati</taxon>
        <taxon>Bacillota</taxon>
        <taxon>Bacilli</taxon>
        <taxon>Lactobacillales</taxon>
        <taxon>Aerococcaceae</taxon>
        <taxon>Aerococcus</taxon>
    </lineage>
</organism>
<dbReference type="RefSeq" id="WP_060936287.1">
    <property type="nucleotide sequence ID" value="NZ_CP118095.1"/>
</dbReference>
<sequence>MEVIKERVKIVGENQIRQDEEQEVIPFSSLGTIYIHEQAIFLTFEMEDASGKHDIRMKLAKDKQSAEIVRRNNMGKLKLPLVLGKDQTFTYALAGVGQLALQSRLNALEVEGDEGQGRVVCQYDLSDPYKKAIGKYQLELQYWREVV</sequence>
<comment type="caution">
    <text evidence="1">The sequence shown here is derived from an EMBL/GenBank/DDBJ whole genome shotgun (WGS) entry which is preliminary data.</text>
</comment>
<dbReference type="EMBL" id="PKGZ01000005">
    <property type="protein sequence ID" value="PKY91124.1"/>
    <property type="molecule type" value="Genomic_DNA"/>
</dbReference>
<proteinExistence type="predicted"/>
<protein>
    <submittedName>
        <fullName evidence="2">DUF1934 domain-containing protein</fullName>
    </submittedName>
</protein>
<keyword evidence="4" id="KW-1185">Reference proteome</keyword>
<dbReference type="InterPro" id="IPR015231">
    <property type="entry name" value="DUF1934"/>
</dbReference>
<dbReference type="Pfam" id="PF09148">
    <property type="entry name" value="DUF1934"/>
    <property type="match status" value="1"/>
</dbReference>
<dbReference type="SUPFAM" id="SSF50814">
    <property type="entry name" value="Lipocalins"/>
    <property type="match status" value="1"/>
</dbReference>
<dbReference type="EMBL" id="LSCQ01000009">
    <property type="protein sequence ID" value="KXB38249.1"/>
    <property type="molecule type" value="Genomic_DNA"/>
</dbReference>
<name>A0A133Y4Y3_9LACT</name>
<dbReference type="InterPro" id="IPR012674">
    <property type="entry name" value="Calycin"/>
</dbReference>
<dbReference type="PATRIC" id="fig|87541.4.peg.75"/>
<accession>A0A133Y4Y3</accession>
<dbReference type="AlphaFoldDB" id="A0A133Y4Y3"/>
<evidence type="ECO:0000313" key="2">
    <source>
        <dbReference type="EMBL" id="PKY91124.1"/>
    </source>
</evidence>
<gene>
    <name evidence="2" type="ORF">CYJ27_06720</name>
    <name evidence="1" type="ORF">HMPREF3187_00075</name>
</gene>
<dbReference type="Gene3D" id="2.40.128.20">
    <property type="match status" value="1"/>
</dbReference>
<dbReference type="Proteomes" id="UP000234775">
    <property type="component" value="Unassembled WGS sequence"/>
</dbReference>